<dbReference type="Proteomes" id="UP000663882">
    <property type="component" value="Unassembled WGS sequence"/>
</dbReference>
<protein>
    <submittedName>
        <fullName evidence="3">Uncharacterized protein</fullName>
    </submittedName>
</protein>
<evidence type="ECO:0000313" key="3">
    <source>
        <dbReference type="EMBL" id="CAF3599968.1"/>
    </source>
</evidence>
<dbReference type="EMBL" id="CAJNOU010001742">
    <property type="protein sequence ID" value="CAF1246694.1"/>
    <property type="molecule type" value="Genomic_DNA"/>
</dbReference>
<name>A0A818N569_9BILA</name>
<accession>A0A818N569</accession>
<evidence type="ECO:0000313" key="4">
    <source>
        <dbReference type="EMBL" id="CAF3921974.1"/>
    </source>
</evidence>
<dbReference type="Proteomes" id="UP000663874">
    <property type="component" value="Unassembled WGS sequence"/>
</dbReference>
<evidence type="ECO:0000313" key="1">
    <source>
        <dbReference type="EMBL" id="CAF1073733.1"/>
    </source>
</evidence>
<dbReference type="EMBL" id="CAJNOO010000980">
    <property type="protein sequence ID" value="CAF1073733.1"/>
    <property type="molecule type" value="Genomic_DNA"/>
</dbReference>
<dbReference type="OrthoDB" id="10033490at2759"/>
<gene>
    <name evidence="4" type="ORF">FNK824_LOCUS21668</name>
    <name evidence="3" type="ORF">OTI717_LOCUS6753</name>
    <name evidence="1" type="ORF">RFH988_LOCUS17911</name>
    <name evidence="2" type="ORF">SEV965_LOCUS23514</name>
</gene>
<organism evidence="3 5">
    <name type="scientific">Rotaria sordida</name>
    <dbReference type="NCBI Taxonomy" id="392033"/>
    <lineage>
        <taxon>Eukaryota</taxon>
        <taxon>Metazoa</taxon>
        <taxon>Spiralia</taxon>
        <taxon>Gnathifera</taxon>
        <taxon>Rotifera</taxon>
        <taxon>Eurotatoria</taxon>
        <taxon>Bdelloidea</taxon>
        <taxon>Philodinida</taxon>
        <taxon>Philodinidae</taxon>
        <taxon>Rotaria</taxon>
    </lineage>
</organism>
<proteinExistence type="predicted"/>
<dbReference type="EMBL" id="CAJOAX010000486">
    <property type="protein sequence ID" value="CAF3599968.1"/>
    <property type="molecule type" value="Genomic_DNA"/>
</dbReference>
<evidence type="ECO:0000313" key="5">
    <source>
        <dbReference type="Proteomes" id="UP000663823"/>
    </source>
</evidence>
<dbReference type="Proteomes" id="UP000663823">
    <property type="component" value="Unassembled WGS sequence"/>
</dbReference>
<dbReference type="EMBL" id="CAJOBE010004220">
    <property type="protein sequence ID" value="CAF3921974.1"/>
    <property type="molecule type" value="Genomic_DNA"/>
</dbReference>
<dbReference type="AlphaFoldDB" id="A0A818N569"/>
<sequence length="101" mass="12256">MKLLFYIKRDAVRPDKGIRRTNVYPLLRWLKSLQTPESIAQHVNVFQQDLSQLVEKLKEFTFIDIYGEIHYEKVEPYRLMAQTRFLNGRINVEVSRFRLWL</sequence>
<evidence type="ECO:0000313" key="2">
    <source>
        <dbReference type="EMBL" id="CAF1246694.1"/>
    </source>
</evidence>
<reference evidence="3" key="1">
    <citation type="submission" date="2021-02" db="EMBL/GenBank/DDBJ databases">
        <authorList>
            <person name="Nowell W R."/>
        </authorList>
    </citation>
    <scope>NUCLEOTIDE SEQUENCE</scope>
</reference>
<dbReference type="Proteomes" id="UP000663889">
    <property type="component" value="Unassembled WGS sequence"/>
</dbReference>
<comment type="caution">
    <text evidence="3">The sequence shown here is derived from an EMBL/GenBank/DDBJ whole genome shotgun (WGS) entry which is preliminary data.</text>
</comment>